<dbReference type="Proteomes" id="UP000030745">
    <property type="component" value="Unassembled WGS sequence"/>
</dbReference>
<dbReference type="GeneID" id="24136809"/>
<feature type="compositionally biased region" description="Low complexity" evidence="1">
    <location>
        <begin position="220"/>
        <end position="229"/>
    </location>
</feature>
<name>A0A067BXH5_SAPPC</name>
<dbReference type="EMBL" id="KK583361">
    <property type="protein sequence ID" value="KDO19257.1"/>
    <property type="molecule type" value="Genomic_DNA"/>
</dbReference>
<evidence type="ECO:0000256" key="1">
    <source>
        <dbReference type="SAM" id="MobiDB-lite"/>
    </source>
</evidence>
<reference evidence="2 3" key="1">
    <citation type="journal article" date="2013" name="PLoS Genet.">
        <title>Distinctive expansion of potential virulence genes in the genome of the oomycete fish pathogen Saprolegnia parasitica.</title>
        <authorList>
            <person name="Jiang R.H."/>
            <person name="de Bruijn I."/>
            <person name="Haas B.J."/>
            <person name="Belmonte R."/>
            <person name="Lobach L."/>
            <person name="Christie J."/>
            <person name="van den Ackerveken G."/>
            <person name="Bottin A."/>
            <person name="Bulone V."/>
            <person name="Diaz-Moreno S.M."/>
            <person name="Dumas B."/>
            <person name="Fan L."/>
            <person name="Gaulin E."/>
            <person name="Govers F."/>
            <person name="Grenville-Briggs L.J."/>
            <person name="Horner N.R."/>
            <person name="Levin J.Z."/>
            <person name="Mammella M."/>
            <person name="Meijer H.J."/>
            <person name="Morris P."/>
            <person name="Nusbaum C."/>
            <person name="Oome S."/>
            <person name="Phillips A.J."/>
            <person name="van Rooyen D."/>
            <person name="Rzeszutek E."/>
            <person name="Saraiva M."/>
            <person name="Secombes C.J."/>
            <person name="Seidl M.F."/>
            <person name="Snel B."/>
            <person name="Stassen J.H."/>
            <person name="Sykes S."/>
            <person name="Tripathy S."/>
            <person name="van den Berg H."/>
            <person name="Vega-Arreguin J.C."/>
            <person name="Wawra S."/>
            <person name="Young S.K."/>
            <person name="Zeng Q."/>
            <person name="Dieguez-Uribeondo J."/>
            <person name="Russ C."/>
            <person name="Tyler B.M."/>
            <person name="van West P."/>
        </authorList>
    </citation>
    <scope>NUCLEOTIDE SEQUENCE [LARGE SCALE GENOMIC DNA]</scope>
    <source>
        <strain evidence="2 3">CBS 223.65</strain>
    </source>
</reference>
<organism evidence="2 3">
    <name type="scientific">Saprolegnia parasitica (strain CBS 223.65)</name>
    <dbReference type="NCBI Taxonomy" id="695850"/>
    <lineage>
        <taxon>Eukaryota</taxon>
        <taxon>Sar</taxon>
        <taxon>Stramenopiles</taxon>
        <taxon>Oomycota</taxon>
        <taxon>Saprolegniomycetes</taxon>
        <taxon>Saprolegniales</taxon>
        <taxon>Saprolegniaceae</taxon>
        <taxon>Saprolegnia</taxon>
    </lineage>
</organism>
<dbReference type="RefSeq" id="XP_012210031.1">
    <property type="nucleotide sequence ID" value="XM_012354641.1"/>
</dbReference>
<proteinExistence type="predicted"/>
<keyword evidence="3" id="KW-1185">Reference proteome</keyword>
<evidence type="ECO:0000313" key="2">
    <source>
        <dbReference type="EMBL" id="KDO19257.1"/>
    </source>
</evidence>
<accession>A0A067BXH5</accession>
<feature type="region of interest" description="Disordered" evidence="1">
    <location>
        <begin position="146"/>
        <end position="170"/>
    </location>
</feature>
<dbReference type="AlphaFoldDB" id="A0A067BXH5"/>
<dbReference type="OMA" id="TATVHIM"/>
<gene>
    <name evidence="2" type="ORF">SPRG_15038</name>
</gene>
<dbReference type="InterPro" id="IPR040031">
    <property type="entry name" value="Codanin-1"/>
</dbReference>
<dbReference type="STRING" id="695850.A0A067BXH5"/>
<feature type="compositionally biased region" description="Low complexity" evidence="1">
    <location>
        <begin position="514"/>
        <end position="534"/>
    </location>
</feature>
<dbReference type="KEGG" id="spar:SPRG_15038"/>
<protein>
    <submittedName>
        <fullName evidence="2">Uncharacterized protein</fullName>
    </submittedName>
</protein>
<feature type="region of interest" description="Disordered" evidence="1">
    <location>
        <begin position="489"/>
        <end position="534"/>
    </location>
</feature>
<feature type="compositionally biased region" description="Polar residues" evidence="1">
    <location>
        <begin position="503"/>
        <end position="513"/>
    </location>
</feature>
<dbReference type="OrthoDB" id="76815at2759"/>
<feature type="compositionally biased region" description="Low complexity" evidence="1">
    <location>
        <begin position="146"/>
        <end position="163"/>
    </location>
</feature>
<sequence>MSDFNRADQRHVLEGWLRKNAVSDMHATATKLEPSASLAKALELDARHVRALTPQQLVFAYLNYLRSHFKTPDTTPIEATPAPVNVPPTKKRISLTQNETPVWSNHDFPPLNAPTTSTATVHIMASKPKVQKDKRRIRSTLVATPSLVSTPSSSSSSIFTSTPVEKSHLPSQMNNDVLSKFETRLTSVTHKPAPIQTTIAPRQPQDAPQHNHPVAAASINNNSSNNNNHKSNHDHEMPSEMYDEPAEELEPMVAPTPMALFYSFLFQAQLVPLSAHEVQWLFTLLQHDASEAKEFALAVFYTIPETLELFGPEILKLAVDTFAALHVARSLQIRFLQYLEAYEDARSVASQAVGTSLPIEVVGHSARDFAVPFCEDTDSRLHFRSPAEAVLFSNREKARDAFLSLLRQWQRQRTSIEVCHVASLRNEMASVLDDVSANNLWWFAQFFVQELCQVGINPVGEHDVDLVEKIMHDDKLKNPDRLRKLHQRFTSQQAPKAKLGPSAHSTKFATNKGPSSSSTSSSSPSPSSSLHTSATASSDMAELFPENQLFFAQFLETTNHALFTRLVATVLEAQLFELEGSSSSSSSSSIRKTFTLHALQARLLARFLAYVHVAPYVNSLGAPTNVAIECARKQAIDMRNRVRAPLDVCAALGRCVSEHTLMASLPWLLEYLRILILRDPIACATRYVQSAVAHVRALFFSPRLESCRSENGLLLRLQLEAFLQTASTRLSLQPSVLDSLPLTDSLTIALDAPMSGLDAIPYLASSMFLAHCVPDVPSLRAFLLQLQATLTQGPAKPTTTRRLKVRPLTLSLLKNVDDDDQDQDEATPTMADDPLTRAFYKQYPSLQTTIEFVVDTSMTNVCQLVGPSVVVPSANAFMDTIALRVTHDETTAEKITAVVRRYVGQAKLDACTKAIAAAEPYCQEHIPRALESLLSPAMDARVKAMAVSLATQKALGTVRSVVAASMGMEFSKQVVQRVRKMAKPAPAVAATAPSLLDALHAAAKDAASSAACLDQYTALLHVARAAETTSVWCCVASVLHDERMWRLEAPASQKALLHHALRNHAWQPSAIALLEPLVRMWLRPDHIAAGRQHLETLCDAFPDAAAAHLRDPPRAVPC</sequence>
<feature type="region of interest" description="Disordered" evidence="1">
    <location>
        <begin position="200"/>
        <end position="239"/>
    </location>
</feature>
<dbReference type="PANTHER" id="PTHR28678:SF1">
    <property type="entry name" value="CODANIN-1"/>
    <property type="match status" value="1"/>
</dbReference>
<dbReference type="PANTHER" id="PTHR28678">
    <property type="entry name" value="CODANIN-1"/>
    <property type="match status" value="1"/>
</dbReference>
<evidence type="ECO:0000313" key="3">
    <source>
        <dbReference type="Proteomes" id="UP000030745"/>
    </source>
</evidence>
<dbReference type="GO" id="GO:0005634">
    <property type="term" value="C:nucleus"/>
    <property type="evidence" value="ECO:0007669"/>
    <property type="project" value="TreeGrafter"/>
</dbReference>
<dbReference type="VEuPathDB" id="FungiDB:SPRG_15038"/>
<dbReference type="GO" id="GO:0006325">
    <property type="term" value="P:chromatin organization"/>
    <property type="evidence" value="ECO:0007669"/>
    <property type="project" value="TreeGrafter"/>
</dbReference>